<keyword evidence="4" id="KW-1185">Reference proteome</keyword>
<dbReference type="Proteomes" id="UP000290037">
    <property type="component" value="Unassembled WGS sequence"/>
</dbReference>
<evidence type="ECO:0000313" key="3">
    <source>
        <dbReference type="Proteomes" id="UP000184240"/>
    </source>
</evidence>
<dbReference type="AlphaFoldDB" id="A0A1M5ZAV1"/>
<dbReference type="EMBL" id="QOVN01000005">
    <property type="protein sequence ID" value="RXG28081.1"/>
    <property type="molecule type" value="Genomic_DNA"/>
</dbReference>
<evidence type="ECO:0000313" key="1">
    <source>
        <dbReference type="EMBL" id="RXG28081.1"/>
    </source>
</evidence>
<protein>
    <submittedName>
        <fullName evidence="2">Uncharacterized protein</fullName>
    </submittedName>
</protein>
<organism evidence="2 3">
    <name type="scientific">Leeuwenhoekiella palythoae</name>
    <dbReference type="NCBI Taxonomy" id="573501"/>
    <lineage>
        <taxon>Bacteria</taxon>
        <taxon>Pseudomonadati</taxon>
        <taxon>Bacteroidota</taxon>
        <taxon>Flavobacteriia</taxon>
        <taxon>Flavobacteriales</taxon>
        <taxon>Flavobacteriaceae</taxon>
        <taxon>Leeuwenhoekiella</taxon>
    </lineage>
</organism>
<gene>
    <name evidence="1" type="ORF">DSM01_2588</name>
    <name evidence="2" type="ORF">SAMN04487999_2857</name>
</gene>
<dbReference type="Proteomes" id="UP000184240">
    <property type="component" value="Unassembled WGS sequence"/>
</dbReference>
<name>A0A1M5ZAV1_9FLAO</name>
<dbReference type="STRING" id="573501.SAMN04487999_2857"/>
<proteinExistence type="predicted"/>
<reference evidence="3" key="2">
    <citation type="submission" date="2016-11" db="EMBL/GenBank/DDBJ databases">
        <authorList>
            <person name="Varghese N."/>
            <person name="Submissions S."/>
        </authorList>
    </citation>
    <scope>NUCLEOTIDE SEQUENCE [LARGE SCALE GENOMIC DNA]</scope>
    <source>
        <strain evidence="3">DSM 19859</strain>
    </source>
</reference>
<dbReference type="RefSeq" id="WP_072984109.1">
    <property type="nucleotide sequence ID" value="NZ_CP084318.1"/>
</dbReference>
<dbReference type="EMBL" id="FQXT01000005">
    <property type="protein sequence ID" value="SHI21312.1"/>
    <property type="molecule type" value="Genomic_DNA"/>
</dbReference>
<reference evidence="1 4" key="3">
    <citation type="submission" date="2018-07" db="EMBL/GenBank/DDBJ databases">
        <title>Leeuwenhoekiella genomics.</title>
        <authorList>
            <person name="Tahon G."/>
            <person name="Willems A."/>
        </authorList>
    </citation>
    <scope>NUCLEOTIDE SEQUENCE [LARGE SCALE GENOMIC DNA]</scope>
    <source>
        <strain evidence="1 4">LMG 24856</strain>
    </source>
</reference>
<sequence length="313" mass="33137">MKNILKYILILGLVFNTVSCDDDPDNAIYTVLDYEKGAVLRTIEVINASLNSSDPTSTFAVTVEEQDELDGGLMESVDIYVSLRDLTSDNGTSDPNRSLVKTVPASDFTEGPVGLPRATLTATFGEAISAMGITDSEYTAGDVFIFELVLNLTDGRSLGPESSSGVLTGVFFKAPFQYNALLTCSPEPGDYTVRMFDSYGDGWQTDCGNGGSGITIVLDSTTLEVGLCSPYGGCNSGAFLDESQGGCTPNDGYEGVATVTIPEGTVSAEWNFPGDNYGEIRFEVYAPNGDLVYDSGDFGEQASGLLPITVCAQ</sequence>
<evidence type="ECO:0000313" key="2">
    <source>
        <dbReference type="EMBL" id="SHI21312.1"/>
    </source>
</evidence>
<accession>A0A1M5ZAV1</accession>
<evidence type="ECO:0000313" key="4">
    <source>
        <dbReference type="Proteomes" id="UP000290037"/>
    </source>
</evidence>
<dbReference type="OrthoDB" id="820612at2"/>
<reference evidence="2" key="1">
    <citation type="submission" date="2016-11" db="EMBL/GenBank/DDBJ databases">
        <authorList>
            <person name="Jaros S."/>
            <person name="Januszkiewicz K."/>
            <person name="Wedrychowicz H."/>
        </authorList>
    </citation>
    <scope>NUCLEOTIDE SEQUENCE [LARGE SCALE GENOMIC DNA]</scope>
    <source>
        <strain evidence="2">DSM 19859</strain>
    </source>
</reference>